<accession>A0AA39U3Z3</accession>
<name>A0AA39U3Z3_9PEZI</name>
<sequence>MFRTDFSSHVGFHPRQRIAADRRQKPEGRFALHGRDFEPCDCAPLGCRFVSGPLPAWPKRGRGSQRRRQSRHSPDRAPRSHHRVSPPSNKPSPPRRKPSSGLKRCHRRCHRQQDSRGSVSLQMRRTRCAPNIADLCRPDLPLYCAAPATYTTSGNYAACCEGSCVIPTDCTSEYHTDTPTNPANPAQITCTYTEFRQAAGPLGLCASTGIYPHPTGFQNDVTFMVGCDMDAASSVTLEEFPFPRVHVYRATQSPDASNGKLSKSEVIAMGVVIPTTLLTAVIAAWYHYSLRTRREAARRKTMLPAYNDCIREGRPPAYSPSPDSARPDGEEGEAGRRSRSRSPPPDYAASTGDLPATRGHALPRLPREENMSREETLASGQESYVLQELDRSTVDGLRREQENTEVDRGRT</sequence>
<gene>
    <name evidence="3" type="ORF">B0T14DRAFT_530085</name>
</gene>
<feature type="compositionally biased region" description="Basic and acidic residues" evidence="1">
    <location>
        <begin position="365"/>
        <end position="376"/>
    </location>
</feature>
<evidence type="ECO:0000313" key="3">
    <source>
        <dbReference type="EMBL" id="KAK0611285.1"/>
    </source>
</evidence>
<dbReference type="Proteomes" id="UP001175000">
    <property type="component" value="Unassembled WGS sequence"/>
</dbReference>
<feature type="transmembrane region" description="Helical" evidence="2">
    <location>
        <begin position="266"/>
        <end position="288"/>
    </location>
</feature>
<keyword evidence="2" id="KW-0472">Membrane</keyword>
<evidence type="ECO:0000256" key="2">
    <source>
        <dbReference type="SAM" id="Phobius"/>
    </source>
</evidence>
<evidence type="ECO:0000313" key="4">
    <source>
        <dbReference type="Proteomes" id="UP001175000"/>
    </source>
</evidence>
<dbReference type="AlphaFoldDB" id="A0AA39U3Z3"/>
<keyword evidence="2" id="KW-0812">Transmembrane</keyword>
<feature type="compositionally biased region" description="Basic residues" evidence="1">
    <location>
        <begin position="59"/>
        <end position="71"/>
    </location>
</feature>
<feature type="region of interest" description="Disordered" evidence="1">
    <location>
        <begin position="1"/>
        <end position="24"/>
    </location>
</feature>
<comment type="caution">
    <text evidence="3">The sequence shown here is derived from an EMBL/GenBank/DDBJ whole genome shotgun (WGS) entry which is preliminary data.</text>
</comment>
<reference evidence="3" key="1">
    <citation type="submission" date="2023-06" db="EMBL/GenBank/DDBJ databases">
        <title>Genome-scale phylogeny and comparative genomics of the fungal order Sordariales.</title>
        <authorList>
            <consortium name="Lawrence Berkeley National Laboratory"/>
            <person name="Hensen N."/>
            <person name="Bonometti L."/>
            <person name="Westerberg I."/>
            <person name="Brannstrom I.O."/>
            <person name="Guillou S."/>
            <person name="Cros-Aarteil S."/>
            <person name="Calhoun S."/>
            <person name="Haridas S."/>
            <person name="Kuo A."/>
            <person name="Mondo S."/>
            <person name="Pangilinan J."/>
            <person name="Riley R."/>
            <person name="Labutti K."/>
            <person name="Andreopoulos B."/>
            <person name="Lipzen A."/>
            <person name="Chen C."/>
            <person name="Yanf M."/>
            <person name="Daum C."/>
            <person name="Ng V."/>
            <person name="Clum A."/>
            <person name="Steindorff A."/>
            <person name="Ohm R."/>
            <person name="Martin F."/>
            <person name="Silar P."/>
            <person name="Natvig D."/>
            <person name="Lalanne C."/>
            <person name="Gautier V."/>
            <person name="Ament-Velasquez S.L."/>
            <person name="Kruys A."/>
            <person name="Hutchinson M.I."/>
            <person name="Powell A.J."/>
            <person name="Barry K."/>
            <person name="Miller A.N."/>
            <person name="Grigoriev I.V."/>
            <person name="Debuchy R."/>
            <person name="Gladieux P."/>
            <person name="Thoren M.H."/>
            <person name="Johannesson H."/>
        </authorList>
    </citation>
    <scope>NUCLEOTIDE SEQUENCE</scope>
    <source>
        <strain evidence="3">CBS 606.72</strain>
    </source>
</reference>
<feature type="region of interest" description="Disordered" evidence="1">
    <location>
        <begin position="308"/>
        <end position="411"/>
    </location>
</feature>
<proteinExistence type="predicted"/>
<feature type="compositionally biased region" description="Basic residues" evidence="1">
    <location>
        <begin position="93"/>
        <end position="110"/>
    </location>
</feature>
<keyword evidence="2" id="KW-1133">Transmembrane helix</keyword>
<protein>
    <submittedName>
        <fullName evidence="3">Uncharacterized protein</fullName>
    </submittedName>
</protein>
<feature type="compositionally biased region" description="Basic and acidic residues" evidence="1">
    <location>
        <begin position="388"/>
        <end position="411"/>
    </location>
</feature>
<keyword evidence="4" id="KW-1185">Reference proteome</keyword>
<feature type="compositionally biased region" description="Basic and acidic residues" evidence="1">
    <location>
        <begin position="325"/>
        <end position="336"/>
    </location>
</feature>
<dbReference type="EMBL" id="JAULSU010000007">
    <property type="protein sequence ID" value="KAK0611285.1"/>
    <property type="molecule type" value="Genomic_DNA"/>
</dbReference>
<evidence type="ECO:0000256" key="1">
    <source>
        <dbReference type="SAM" id="MobiDB-lite"/>
    </source>
</evidence>
<feature type="region of interest" description="Disordered" evidence="1">
    <location>
        <begin position="54"/>
        <end position="121"/>
    </location>
</feature>
<organism evidence="3 4">
    <name type="scientific">Immersiella caudata</name>
    <dbReference type="NCBI Taxonomy" id="314043"/>
    <lineage>
        <taxon>Eukaryota</taxon>
        <taxon>Fungi</taxon>
        <taxon>Dikarya</taxon>
        <taxon>Ascomycota</taxon>
        <taxon>Pezizomycotina</taxon>
        <taxon>Sordariomycetes</taxon>
        <taxon>Sordariomycetidae</taxon>
        <taxon>Sordariales</taxon>
        <taxon>Lasiosphaeriaceae</taxon>
        <taxon>Immersiella</taxon>
    </lineage>
</organism>